<dbReference type="EMBL" id="LNIX01000002">
    <property type="protein sequence ID" value="OXA58937.1"/>
    <property type="molecule type" value="Genomic_DNA"/>
</dbReference>
<evidence type="ECO:0000313" key="3">
    <source>
        <dbReference type="EMBL" id="OXA58937.1"/>
    </source>
</evidence>
<organism evidence="3 4">
    <name type="scientific">Folsomia candida</name>
    <name type="common">Springtail</name>
    <dbReference type="NCBI Taxonomy" id="158441"/>
    <lineage>
        <taxon>Eukaryota</taxon>
        <taxon>Metazoa</taxon>
        <taxon>Ecdysozoa</taxon>
        <taxon>Arthropoda</taxon>
        <taxon>Hexapoda</taxon>
        <taxon>Collembola</taxon>
        <taxon>Entomobryomorpha</taxon>
        <taxon>Isotomoidea</taxon>
        <taxon>Isotomidae</taxon>
        <taxon>Proisotominae</taxon>
        <taxon>Folsomia</taxon>
    </lineage>
</organism>
<feature type="compositionally biased region" description="Acidic residues" evidence="1">
    <location>
        <begin position="184"/>
        <end position="193"/>
    </location>
</feature>
<evidence type="ECO:0000256" key="1">
    <source>
        <dbReference type="SAM" id="MobiDB-lite"/>
    </source>
</evidence>
<comment type="caution">
    <text evidence="3">The sequence shown here is derived from an EMBL/GenBank/DDBJ whole genome shotgun (WGS) entry which is preliminary data.</text>
</comment>
<gene>
    <name evidence="3" type="ORF">Fcan01_05493</name>
</gene>
<feature type="transmembrane region" description="Helical" evidence="2">
    <location>
        <begin position="130"/>
        <end position="150"/>
    </location>
</feature>
<feature type="compositionally biased region" description="Acidic residues" evidence="1">
    <location>
        <begin position="166"/>
        <end position="176"/>
    </location>
</feature>
<dbReference type="OMA" id="FGIVRIC"/>
<feature type="transmembrane region" description="Helical" evidence="2">
    <location>
        <begin position="21"/>
        <end position="43"/>
    </location>
</feature>
<dbReference type="Proteomes" id="UP000198287">
    <property type="component" value="Unassembled WGS sequence"/>
</dbReference>
<name>A0A226EP75_FOLCA</name>
<evidence type="ECO:0000313" key="4">
    <source>
        <dbReference type="Proteomes" id="UP000198287"/>
    </source>
</evidence>
<reference evidence="3 4" key="1">
    <citation type="submission" date="2015-12" db="EMBL/GenBank/DDBJ databases">
        <title>The genome of Folsomia candida.</title>
        <authorList>
            <person name="Faddeeva A."/>
            <person name="Derks M.F."/>
            <person name="Anvar Y."/>
            <person name="Smit S."/>
            <person name="Van Straalen N."/>
            <person name="Roelofs D."/>
        </authorList>
    </citation>
    <scope>NUCLEOTIDE SEQUENCE [LARGE SCALE GENOMIC DNA]</scope>
    <source>
        <strain evidence="3 4">VU population</strain>
        <tissue evidence="3">Whole body</tissue>
    </source>
</reference>
<feature type="transmembrane region" description="Helical" evidence="2">
    <location>
        <begin position="104"/>
        <end position="124"/>
    </location>
</feature>
<dbReference type="OrthoDB" id="10538793at2759"/>
<feature type="region of interest" description="Disordered" evidence="1">
    <location>
        <begin position="166"/>
        <end position="193"/>
    </location>
</feature>
<proteinExistence type="predicted"/>
<dbReference type="AlphaFoldDB" id="A0A226EP75"/>
<protein>
    <submittedName>
        <fullName evidence="3">Uncharacterized protein</fullName>
    </submittedName>
</protein>
<keyword evidence="2" id="KW-1133">Transmembrane helix</keyword>
<keyword evidence="2" id="KW-0812">Transmembrane</keyword>
<accession>A0A226EP75</accession>
<keyword evidence="2" id="KW-0472">Membrane</keyword>
<feature type="transmembrane region" description="Helical" evidence="2">
    <location>
        <begin position="70"/>
        <end position="97"/>
    </location>
</feature>
<evidence type="ECO:0000256" key="2">
    <source>
        <dbReference type="SAM" id="Phobius"/>
    </source>
</evidence>
<keyword evidence="4" id="KW-1185">Reference proteome</keyword>
<sequence>MTGTWFLFSTSARTEAKLLAVLDLITSIIWLSLCAALICVLYLSPEMLQELVDEHPDSTRDLGKLLKFGAIMQAIILTTLVLRPAISFILAIMLLIGAHKRCYLAVRMCLVFSVIYIVIDLILLLPRTIYLQHGSTFVLVYMVNFIYMVYQWRVVYQLMQDLSEDEKGEEENDTNTDDTVVIEADADDAAPSA</sequence>